<dbReference type="Pfam" id="PF26002">
    <property type="entry name" value="Beta-barrel_AprE"/>
    <property type="match status" value="1"/>
</dbReference>
<evidence type="ECO:0000256" key="3">
    <source>
        <dbReference type="ARBA" id="ARBA00022448"/>
    </source>
</evidence>
<proteinExistence type="inferred from homology"/>
<evidence type="ECO:0000256" key="1">
    <source>
        <dbReference type="ARBA" id="ARBA00004167"/>
    </source>
</evidence>
<protein>
    <submittedName>
        <fullName evidence="10">HlyD family efflux transporter periplasmic adaptor subunit</fullName>
    </submittedName>
</protein>
<dbReference type="PROSITE" id="PS00543">
    <property type="entry name" value="HLYD_FAMILY"/>
    <property type="match status" value="1"/>
</dbReference>
<evidence type="ECO:0000259" key="8">
    <source>
        <dbReference type="Pfam" id="PF25917"/>
    </source>
</evidence>
<dbReference type="AlphaFoldDB" id="A0A6B8MY01"/>
<evidence type="ECO:0000256" key="5">
    <source>
        <dbReference type="ARBA" id="ARBA00022989"/>
    </source>
</evidence>
<keyword evidence="3" id="KW-0813">Transport</keyword>
<feature type="domain" description="Multidrug resistance protein MdtA-like barrel-sandwich hybrid" evidence="8">
    <location>
        <begin position="81"/>
        <end position="276"/>
    </location>
</feature>
<dbReference type="InterPro" id="IPR058625">
    <property type="entry name" value="MdtA-like_BSH"/>
</dbReference>
<keyword evidence="4 7" id="KW-0812">Transmembrane</keyword>
<name>A0A6B8MY01_KLEOX</name>
<accession>A0A6B8MY01</accession>
<dbReference type="EMBL" id="CP046115">
    <property type="protein sequence ID" value="QGN37501.1"/>
    <property type="molecule type" value="Genomic_DNA"/>
</dbReference>
<evidence type="ECO:0000259" key="9">
    <source>
        <dbReference type="Pfam" id="PF26002"/>
    </source>
</evidence>
<dbReference type="InterPro" id="IPR006144">
    <property type="entry name" value="Secretion_HlyD_CS"/>
</dbReference>
<dbReference type="OrthoDB" id="9775513at2"/>
<dbReference type="Gene3D" id="2.40.30.170">
    <property type="match status" value="1"/>
</dbReference>
<comment type="similarity">
    <text evidence="2">Belongs to the membrane fusion protein (MFP) (TC 8.A.1) family.</text>
</comment>
<reference evidence="10 11" key="1">
    <citation type="submission" date="2019-11" db="EMBL/GenBank/DDBJ databases">
        <title>Isolation and Application of One Kind of P-Hydroxybenzoic Acid Degrading Bacterium in Mitigating Cropping Obstacle of Cucumber.</title>
        <authorList>
            <person name="Wu F."/>
            <person name="An Y."/>
        </authorList>
    </citation>
    <scope>NUCLEOTIDE SEQUENCE [LARGE SCALE GENOMIC DNA]</scope>
    <source>
        <strain evidence="10 11">P620</strain>
    </source>
</reference>
<evidence type="ECO:0000256" key="6">
    <source>
        <dbReference type="ARBA" id="ARBA00023136"/>
    </source>
</evidence>
<dbReference type="Pfam" id="PF25917">
    <property type="entry name" value="BSH_RND"/>
    <property type="match status" value="1"/>
</dbReference>
<sequence length="406" mass="44912">MNKSGNDVLPMMANNDPVALLPDSEEDEAKIVKSRRLIFLLAVMLLVGAVWAWFAVLDEVSTGTGKVIPSSREQVIQTLDGGILTELNVREGSKVKAGQVVARLDPTRSESNVGESLAKYRASLAASIRLTAEVNNQPLEFPASLKAWPALLAEETRLYYSRKEQLTKSTRQLDESLKLVNSELAITERLAKTGAASNVEVLRLRQQLADISFKKIDLNTRYFVDAREQLSKANADVASLAEVIKGRADSVTRLTVRSPVQGIVKNIKVNTIGGVIAPNGELMEIVPVDGRLLIEARISPRDIAFIHPDQQALVKITAYDYAIYGALNGVVETISPDTTQDEAKPDIYYYRVFIRTDHDYLENKSGKRFLIGPGMIATVDIKTGEKTVMDYLVKPFNRAKEALRER</sequence>
<gene>
    <name evidence="10" type="ORF">GJ746_09330</name>
</gene>
<evidence type="ECO:0000256" key="7">
    <source>
        <dbReference type="SAM" id="Phobius"/>
    </source>
</evidence>
<dbReference type="PANTHER" id="PTHR30386:SF26">
    <property type="entry name" value="TRANSPORT PROTEIN COMB"/>
    <property type="match status" value="1"/>
</dbReference>
<dbReference type="PRINTS" id="PR01490">
    <property type="entry name" value="RTXTOXIND"/>
</dbReference>
<feature type="transmembrane region" description="Helical" evidence="7">
    <location>
        <begin position="37"/>
        <end position="56"/>
    </location>
</feature>
<dbReference type="GO" id="GO:0009306">
    <property type="term" value="P:protein secretion"/>
    <property type="evidence" value="ECO:0007669"/>
    <property type="project" value="InterPro"/>
</dbReference>
<organism evidence="10 11">
    <name type="scientific">Klebsiella oxytoca</name>
    <dbReference type="NCBI Taxonomy" id="571"/>
    <lineage>
        <taxon>Bacteria</taxon>
        <taxon>Pseudomonadati</taxon>
        <taxon>Pseudomonadota</taxon>
        <taxon>Gammaproteobacteria</taxon>
        <taxon>Enterobacterales</taxon>
        <taxon>Enterobacteriaceae</taxon>
        <taxon>Klebsiella/Raoultella group</taxon>
        <taxon>Klebsiella</taxon>
    </lineage>
</organism>
<dbReference type="Proteomes" id="UP000427108">
    <property type="component" value="Chromosome"/>
</dbReference>
<dbReference type="PANTHER" id="PTHR30386">
    <property type="entry name" value="MEMBRANE FUSION SUBUNIT OF EMRAB-TOLC MULTIDRUG EFFLUX PUMP"/>
    <property type="match status" value="1"/>
</dbReference>
<evidence type="ECO:0000256" key="2">
    <source>
        <dbReference type="ARBA" id="ARBA00009477"/>
    </source>
</evidence>
<keyword evidence="6 7" id="KW-0472">Membrane</keyword>
<evidence type="ECO:0000256" key="4">
    <source>
        <dbReference type="ARBA" id="ARBA00022692"/>
    </source>
</evidence>
<evidence type="ECO:0000313" key="10">
    <source>
        <dbReference type="EMBL" id="QGN37501.1"/>
    </source>
</evidence>
<dbReference type="InterPro" id="IPR050739">
    <property type="entry name" value="MFP"/>
</dbReference>
<feature type="domain" description="AprE-like beta-barrel" evidence="9">
    <location>
        <begin position="292"/>
        <end position="384"/>
    </location>
</feature>
<comment type="subcellular location">
    <subcellularLocation>
        <location evidence="1">Membrane</location>
        <topology evidence="1">Single-pass membrane protein</topology>
    </subcellularLocation>
</comment>
<evidence type="ECO:0000313" key="11">
    <source>
        <dbReference type="Proteomes" id="UP000427108"/>
    </source>
</evidence>
<dbReference type="GO" id="GO:0016020">
    <property type="term" value="C:membrane"/>
    <property type="evidence" value="ECO:0007669"/>
    <property type="project" value="UniProtKB-SubCell"/>
</dbReference>
<dbReference type="Gene3D" id="2.40.50.100">
    <property type="match status" value="1"/>
</dbReference>
<dbReference type="InterPro" id="IPR058982">
    <property type="entry name" value="Beta-barrel_AprE"/>
</dbReference>
<keyword evidence="5 7" id="KW-1133">Transmembrane helix</keyword>